<dbReference type="Pfam" id="PF07261">
    <property type="entry name" value="DnaB_2"/>
    <property type="match status" value="1"/>
</dbReference>
<evidence type="ECO:0000256" key="1">
    <source>
        <dbReference type="ARBA" id="ARBA00093462"/>
    </source>
</evidence>
<feature type="domain" description="DnaB/C C-terminal" evidence="3">
    <location>
        <begin position="186"/>
        <end position="257"/>
    </location>
</feature>
<sequence length="315" mass="36456">MARPQKEGLEYFPLDVDMDQDDKIALIEAQHGLMGFGVVIKLLMKIYKHGYFYEWTEKQQLLFSKRVNVDSNLINVIINDCVKWELFDKNAFESYKVLTSRGIQKRYLEAVGRRQKVKIYKEYLLLDNETINVHKNLIIVDINPNKEVVNADINPQSKVKESKVDNTTTPTIEDEPVDNVDKSNYIDFFNNNFGHLITTFEVETLEGYIEDGIEPDVIILALQEAVEANIRDMRYVKKVLDRWKNNKITTVEAVMADKRDFELKVKQQSENKAQGRSAANYNKKKSTSNNFKGRNYSKDQIKDLESKLLGLEDGG</sequence>
<protein>
    <submittedName>
        <fullName evidence="5">Lin1244/Lin1753 domain-containing protein</fullName>
    </submittedName>
</protein>
<dbReference type="NCBIfam" id="TIGR01446">
    <property type="entry name" value="DnaD_dom"/>
    <property type="match status" value="1"/>
</dbReference>
<organism evidence="5 6">
    <name type="scientific">Candidatus Clostridium eludens</name>
    <dbReference type="NCBI Taxonomy" id="3381663"/>
    <lineage>
        <taxon>Bacteria</taxon>
        <taxon>Bacillati</taxon>
        <taxon>Bacillota</taxon>
        <taxon>Clostridia</taxon>
        <taxon>Eubacteriales</taxon>
        <taxon>Clostridiaceae</taxon>
        <taxon>Clostridium</taxon>
    </lineage>
</organism>
<evidence type="ECO:0000313" key="6">
    <source>
        <dbReference type="Proteomes" id="UP001623660"/>
    </source>
</evidence>
<name>A0ABW8SMX7_9CLOT</name>
<dbReference type="SUPFAM" id="SSF158499">
    <property type="entry name" value="DnaD domain-like"/>
    <property type="match status" value="1"/>
</dbReference>
<dbReference type="InterPro" id="IPR006343">
    <property type="entry name" value="DnaB/C_C"/>
</dbReference>
<dbReference type="InterPro" id="IPR034829">
    <property type="entry name" value="DnaD-like_sf"/>
</dbReference>
<accession>A0ABW8SMX7</accession>
<dbReference type="EMBL" id="JBJHZX010000028">
    <property type="protein sequence ID" value="MFL0197315.1"/>
    <property type="molecule type" value="Genomic_DNA"/>
</dbReference>
<dbReference type="Pfam" id="PF14297">
    <property type="entry name" value="Lin1244_N"/>
    <property type="match status" value="1"/>
</dbReference>
<comment type="similarity">
    <text evidence="1">Belongs to the DnaB/DnaD family.</text>
</comment>
<evidence type="ECO:0000256" key="2">
    <source>
        <dbReference type="SAM" id="MobiDB-lite"/>
    </source>
</evidence>
<dbReference type="Proteomes" id="UP001623660">
    <property type="component" value="Unassembled WGS sequence"/>
</dbReference>
<dbReference type="PANTHER" id="PTHR39196">
    <property type="entry name" value="PRIMOSOME, DNAD SUBUNIT"/>
    <property type="match status" value="1"/>
</dbReference>
<dbReference type="Gene3D" id="1.10.10.630">
    <property type="entry name" value="DnaD domain-like"/>
    <property type="match status" value="1"/>
</dbReference>
<evidence type="ECO:0000259" key="3">
    <source>
        <dbReference type="Pfam" id="PF07261"/>
    </source>
</evidence>
<dbReference type="PANTHER" id="PTHR39196:SF1">
    <property type="entry name" value="PRIMOSOME, DNAD SUBUNIT"/>
    <property type="match status" value="1"/>
</dbReference>
<reference evidence="5 6" key="1">
    <citation type="submission" date="2024-11" db="EMBL/GenBank/DDBJ databases">
        <authorList>
            <person name="Heng Y.C."/>
            <person name="Lim A.C.H."/>
            <person name="Lee J.K.Y."/>
            <person name="Kittelmann S."/>
        </authorList>
    </citation>
    <scope>NUCLEOTIDE SEQUENCE [LARGE SCALE GENOMIC DNA]</scope>
    <source>
        <strain evidence="5 6">WILCCON 0269</strain>
    </source>
</reference>
<feature type="region of interest" description="Disordered" evidence="2">
    <location>
        <begin position="266"/>
        <end position="298"/>
    </location>
</feature>
<feature type="domain" description="Lin1244/Lin1753-like N-terminal" evidence="4">
    <location>
        <begin position="11"/>
        <end position="103"/>
    </location>
</feature>
<comment type="caution">
    <text evidence="5">The sequence shown here is derived from an EMBL/GenBank/DDBJ whole genome shotgun (WGS) entry which is preliminary data.</text>
</comment>
<proteinExistence type="inferred from homology"/>
<feature type="compositionally biased region" description="Polar residues" evidence="2">
    <location>
        <begin position="270"/>
        <end position="280"/>
    </location>
</feature>
<gene>
    <name evidence="5" type="ORF">ACJDU8_17370</name>
</gene>
<dbReference type="InterPro" id="IPR025400">
    <property type="entry name" value="Lin1244/Lin1753-like_N"/>
</dbReference>
<dbReference type="RefSeq" id="WP_406793418.1">
    <property type="nucleotide sequence ID" value="NZ_JBJHZX010000028.1"/>
</dbReference>
<evidence type="ECO:0000259" key="4">
    <source>
        <dbReference type="Pfam" id="PF14297"/>
    </source>
</evidence>
<evidence type="ECO:0000313" key="5">
    <source>
        <dbReference type="EMBL" id="MFL0197315.1"/>
    </source>
</evidence>
<keyword evidence="6" id="KW-1185">Reference proteome</keyword>